<name>A0ACC2K756_PERAE</name>
<evidence type="ECO:0000313" key="2">
    <source>
        <dbReference type="Proteomes" id="UP001234297"/>
    </source>
</evidence>
<proteinExistence type="predicted"/>
<reference evidence="1 2" key="1">
    <citation type="journal article" date="2022" name="Hortic Res">
        <title>A haplotype resolved chromosomal level avocado genome allows analysis of novel avocado genes.</title>
        <authorList>
            <person name="Nath O."/>
            <person name="Fletcher S.J."/>
            <person name="Hayward A."/>
            <person name="Shaw L.M."/>
            <person name="Masouleh A.K."/>
            <person name="Furtado A."/>
            <person name="Henry R.J."/>
            <person name="Mitter N."/>
        </authorList>
    </citation>
    <scope>NUCLEOTIDE SEQUENCE [LARGE SCALE GENOMIC DNA]</scope>
    <source>
        <strain evidence="2">cv. Hass</strain>
    </source>
</reference>
<organism evidence="1 2">
    <name type="scientific">Persea americana</name>
    <name type="common">Avocado</name>
    <dbReference type="NCBI Taxonomy" id="3435"/>
    <lineage>
        <taxon>Eukaryota</taxon>
        <taxon>Viridiplantae</taxon>
        <taxon>Streptophyta</taxon>
        <taxon>Embryophyta</taxon>
        <taxon>Tracheophyta</taxon>
        <taxon>Spermatophyta</taxon>
        <taxon>Magnoliopsida</taxon>
        <taxon>Magnoliidae</taxon>
        <taxon>Laurales</taxon>
        <taxon>Lauraceae</taxon>
        <taxon>Persea</taxon>
    </lineage>
</organism>
<comment type="caution">
    <text evidence="1">The sequence shown here is derived from an EMBL/GenBank/DDBJ whole genome shotgun (WGS) entry which is preliminary data.</text>
</comment>
<dbReference type="Proteomes" id="UP001234297">
    <property type="component" value="Chromosome 12"/>
</dbReference>
<gene>
    <name evidence="1" type="ORF">MRB53_036156</name>
</gene>
<evidence type="ECO:0000313" key="1">
    <source>
        <dbReference type="EMBL" id="KAJ8616784.1"/>
    </source>
</evidence>
<dbReference type="EMBL" id="CM056820">
    <property type="protein sequence ID" value="KAJ8616784.1"/>
    <property type="molecule type" value="Genomic_DNA"/>
</dbReference>
<sequence length="203" mass="21601">MTSSPSSPPHSCPVTSATSASAAVPSAPSPPLMCYGIYSAPSLASSLRATSPNGGPSSPPTEPYAAYSSLPARSLLSIWVHDNPNQGNFVFLMLGFLSLIACCVIPREVSPSGFDGDPLLWASVFEIAAESDGSMAFFLHGSENNSDYLYPGFVSSIHPHCSLLHLEVEPHPSPRSCNLLRRPESAIREGVQPNHLTHFKELP</sequence>
<accession>A0ACC2K756</accession>
<protein>
    <submittedName>
        <fullName evidence="1">Uncharacterized protein</fullName>
    </submittedName>
</protein>
<keyword evidence="2" id="KW-1185">Reference proteome</keyword>